<dbReference type="OrthoDB" id="21617at2759"/>
<feature type="coiled-coil region" evidence="2">
    <location>
        <begin position="81"/>
        <end position="133"/>
    </location>
</feature>
<dbReference type="InterPro" id="IPR010849">
    <property type="entry name" value="Gonadal"/>
</dbReference>
<protein>
    <recommendedName>
        <fullName evidence="5">Protein DGCR6</fullName>
    </recommendedName>
</protein>
<gene>
    <name evidence="3" type="ORF">MGAL_10B038806</name>
</gene>
<dbReference type="PANTHER" id="PTHR13054:SF2">
    <property type="entry name" value="PROTEIN DGCR6"/>
    <property type="match status" value="1"/>
</dbReference>
<dbReference type="PANTHER" id="PTHR13054">
    <property type="entry name" value="DIGEORGE SYNDROME CRITICAL REGION 6 DGCR6 FAMILY MEMBER"/>
    <property type="match status" value="1"/>
</dbReference>
<dbReference type="AlphaFoldDB" id="A0A8B6CQC6"/>
<dbReference type="EMBL" id="UYJE01002110">
    <property type="protein sequence ID" value="VDI07874.1"/>
    <property type="molecule type" value="Genomic_DNA"/>
</dbReference>
<evidence type="ECO:0000313" key="3">
    <source>
        <dbReference type="EMBL" id="VDI07874.1"/>
    </source>
</evidence>
<name>A0A8B6CQC6_MYTGA</name>
<accession>A0A8B6CQC6</accession>
<dbReference type="Pfam" id="PF07324">
    <property type="entry name" value="DGCR6"/>
    <property type="match status" value="1"/>
</dbReference>
<comment type="similarity">
    <text evidence="1">Belongs to the gonadal family.</text>
</comment>
<keyword evidence="2" id="KW-0175">Coiled coil</keyword>
<evidence type="ECO:0000256" key="2">
    <source>
        <dbReference type="SAM" id="Coils"/>
    </source>
</evidence>
<dbReference type="Proteomes" id="UP000596742">
    <property type="component" value="Unassembled WGS sequence"/>
</dbReference>
<evidence type="ECO:0000313" key="4">
    <source>
        <dbReference type="Proteomes" id="UP000596742"/>
    </source>
</evidence>
<reference evidence="3" key="1">
    <citation type="submission" date="2018-11" db="EMBL/GenBank/DDBJ databases">
        <authorList>
            <person name="Alioto T."/>
            <person name="Alioto T."/>
        </authorList>
    </citation>
    <scope>NUCLEOTIDE SEQUENCE</scope>
</reference>
<organism evidence="3 4">
    <name type="scientific">Mytilus galloprovincialis</name>
    <name type="common">Mediterranean mussel</name>
    <dbReference type="NCBI Taxonomy" id="29158"/>
    <lineage>
        <taxon>Eukaryota</taxon>
        <taxon>Metazoa</taxon>
        <taxon>Spiralia</taxon>
        <taxon>Lophotrochozoa</taxon>
        <taxon>Mollusca</taxon>
        <taxon>Bivalvia</taxon>
        <taxon>Autobranchia</taxon>
        <taxon>Pteriomorphia</taxon>
        <taxon>Mytilida</taxon>
        <taxon>Mytiloidea</taxon>
        <taxon>Mytilidae</taxon>
        <taxon>Mytilinae</taxon>
        <taxon>Mytilus</taxon>
    </lineage>
</organism>
<keyword evidence="4" id="KW-1185">Reference proteome</keyword>
<evidence type="ECO:0000256" key="1">
    <source>
        <dbReference type="ARBA" id="ARBA00005939"/>
    </source>
</evidence>
<sequence length="190" mass="22774">MAENERARRELQQKQHYFLQSELQSLSRDLPGKFQQRLPYDLLSSLANALLDGTVFEIVRSLQEVQHLEEKHLSSQRMKLINDHKAQRHELQKRHKELLQACQTKPHNLPIIEVQIEREKETMEKRLEDEVKKRDMKIIMDLDQKVMDQQVMLERAGVPGFFVTNNRQDIRLQMYLLEFMNRLRFLDLPS</sequence>
<comment type="caution">
    <text evidence="3">The sequence shown here is derived from an EMBL/GenBank/DDBJ whole genome shotgun (WGS) entry which is preliminary data.</text>
</comment>
<evidence type="ECO:0008006" key="5">
    <source>
        <dbReference type="Google" id="ProtNLM"/>
    </source>
</evidence>
<proteinExistence type="inferred from homology"/>